<dbReference type="GO" id="GO:0140359">
    <property type="term" value="F:ABC-type transporter activity"/>
    <property type="evidence" value="ECO:0007669"/>
    <property type="project" value="InterPro"/>
</dbReference>
<dbReference type="Gene3D" id="3.40.1710.10">
    <property type="entry name" value="abc type-2 transporter like domain"/>
    <property type="match status" value="1"/>
</dbReference>
<dbReference type="Pfam" id="PF12698">
    <property type="entry name" value="ABC2_membrane_3"/>
    <property type="match status" value="1"/>
</dbReference>
<gene>
    <name evidence="7" type="ORF">FC82_GL002848</name>
</gene>
<dbReference type="InterPro" id="IPR051328">
    <property type="entry name" value="T7SS_ABC-Transporter"/>
</dbReference>
<organism evidence="7 8">
    <name type="scientific">Secundilactobacillus collinoides DSM 20515 = JCM 1123</name>
    <dbReference type="NCBI Taxonomy" id="1423733"/>
    <lineage>
        <taxon>Bacteria</taxon>
        <taxon>Bacillati</taxon>
        <taxon>Bacillota</taxon>
        <taxon>Bacilli</taxon>
        <taxon>Lactobacillales</taxon>
        <taxon>Lactobacillaceae</taxon>
        <taxon>Secundilactobacillus</taxon>
    </lineage>
</organism>
<sequence length="423" mass="46484">MFAIIKQKTFWLYLCAVILVLTLFSVAQFGARNTIKVHNLPVAVLDESNGKASQQIKNNLTYQPKDKNTKIKWIVVHSRKQLRQGYNDKKYYGAVIIKKNFSANITAYTKRLQALIGQQKLAALIKKTPAAAKTTKVKTQEKAFAAALQQPAQQAGISFQINQGMNTSAATLLTTAFTKMGAQLNTKLGAKLTGAVQKSGIALSSANWKSLSNPVKTTTTTVNKIPNKSVSGMAPFLMTVFAWLGALISSLLLWREHKKTDQNKNLGKNRLSLASINSEVLTGLIASAVITGTIYVLAHGCYGVPVPDAGQFMLIVFFSTYIFYLLQTGVLDLFGFAGWPLLILVWILSTGVLSYAPEMLSSFFRNWVYSWTPIRFALDMITNTLYMPNATTTGTDLTVLGSVGIVALIVMYVSPFLGKREKR</sequence>
<dbReference type="PANTHER" id="PTHR43077:SF5">
    <property type="entry name" value="PHAGE INFECTION PROTEIN"/>
    <property type="match status" value="1"/>
</dbReference>
<dbReference type="RefSeq" id="WP_056997073.1">
    <property type="nucleotide sequence ID" value="NZ_AYYR01000067.1"/>
</dbReference>
<comment type="caution">
    <text evidence="7">The sequence shown here is derived from an EMBL/GenBank/DDBJ whole genome shotgun (WGS) entry which is preliminary data.</text>
</comment>
<evidence type="ECO:0000256" key="4">
    <source>
        <dbReference type="ARBA" id="ARBA00023136"/>
    </source>
</evidence>
<dbReference type="AlphaFoldDB" id="A0A0R2BFM5"/>
<dbReference type="EMBL" id="AYYR01000067">
    <property type="protein sequence ID" value="KRM74902.1"/>
    <property type="molecule type" value="Genomic_DNA"/>
</dbReference>
<evidence type="ECO:0000259" key="6">
    <source>
        <dbReference type="Pfam" id="PF12698"/>
    </source>
</evidence>
<dbReference type="GO" id="GO:0016020">
    <property type="term" value="C:membrane"/>
    <property type="evidence" value="ECO:0007669"/>
    <property type="project" value="UniProtKB-SubCell"/>
</dbReference>
<dbReference type="Proteomes" id="UP000051845">
    <property type="component" value="Unassembled WGS sequence"/>
</dbReference>
<evidence type="ECO:0000256" key="1">
    <source>
        <dbReference type="ARBA" id="ARBA00004141"/>
    </source>
</evidence>
<proteinExistence type="predicted"/>
<dbReference type="PANTHER" id="PTHR43077">
    <property type="entry name" value="TRANSPORT PERMEASE YVFS-RELATED"/>
    <property type="match status" value="1"/>
</dbReference>
<comment type="subcellular location">
    <subcellularLocation>
        <location evidence="1">Membrane</location>
        <topology evidence="1">Multi-pass membrane protein</topology>
    </subcellularLocation>
</comment>
<feature type="transmembrane region" description="Helical" evidence="5">
    <location>
        <begin position="333"/>
        <end position="356"/>
    </location>
</feature>
<name>A0A0R2BFM5_SECCO</name>
<feature type="transmembrane region" description="Helical" evidence="5">
    <location>
        <begin position="275"/>
        <end position="297"/>
    </location>
</feature>
<feature type="transmembrane region" description="Helical" evidence="5">
    <location>
        <begin position="12"/>
        <end position="31"/>
    </location>
</feature>
<keyword evidence="2 5" id="KW-0812">Transmembrane</keyword>
<keyword evidence="3 5" id="KW-1133">Transmembrane helix</keyword>
<evidence type="ECO:0000256" key="2">
    <source>
        <dbReference type="ARBA" id="ARBA00022692"/>
    </source>
</evidence>
<feature type="transmembrane region" description="Helical" evidence="5">
    <location>
        <begin position="309"/>
        <end position="326"/>
    </location>
</feature>
<reference evidence="7 8" key="1">
    <citation type="journal article" date="2015" name="Genome Announc.">
        <title>Expanding the biotechnology potential of lactobacilli through comparative genomics of 213 strains and associated genera.</title>
        <authorList>
            <person name="Sun Z."/>
            <person name="Harris H.M."/>
            <person name="McCann A."/>
            <person name="Guo C."/>
            <person name="Argimon S."/>
            <person name="Zhang W."/>
            <person name="Yang X."/>
            <person name="Jeffery I.B."/>
            <person name="Cooney J.C."/>
            <person name="Kagawa T.F."/>
            <person name="Liu W."/>
            <person name="Song Y."/>
            <person name="Salvetti E."/>
            <person name="Wrobel A."/>
            <person name="Rasinkangas P."/>
            <person name="Parkhill J."/>
            <person name="Rea M.C."/>
            <person name="O'Sullivan O."/>
            <person name="Ritari J."/>
            <person name="Douillard F.P."/>
            <person name="Paul Ross R."/>
            <person name="Yang R."/>
            <person name="Briner A.E."/>
            <person name="Felis G.E."/>
            <person name="de Vos W.M."/>
            <person name="Barrangou R."/>
            <person name="Klaenhammer T.R."/>
            <person name="Caufield P.W."/>
            <person name="Cui Y."/>
            <person name="Zhang H."/>
            <person name="O'Toole P.W."/>
        </authorList>
    </citation>
    <scope>NUCLEOTIDE SEQUENCE [LARGE SCALE GENOMIC DNA]</scope>
    <source>
        <strain evidence="7 8">DSM 20515</strain>
    </source>
</reference>
<evidence type="ECO:0000256" key="5">
    <source>
        <dbReference type="SAM" id="Phobius"/>
    </source>
</evidence>
<feature type="transmembrane region" description="Helical" evidence="5">
    <location>
        <begin position="397"/>
        <end position="417"/>
    </location>
</feature>
<dbReference type="InterPro" id="IPR013525">
    <property type="entry name" value="ABC2_TM"/>
</dbReference>
<feature type="transmembrane region" description="Helical" evidence="5">
    <location>
        <begin position="233"/>
        <end position="254"/>
    </location>
</feature>
<evidence type="ECO:0000313" key="8">
    <source>
        <dbReference type="Proteomes" id="UP000051845"/>
    </source>
</evidence>
<keyword evidence="4 5" id="KW-0472">Membrane</keyword>
<protein>
    <submittedName>
        <fullName evidence="7">Putative membrane protein</fullName>
    </submittedName>
</protein>
<accession>A0A0R2BFM5</accession>
<evidence type="ECO:0000313" key="7">
    <source>
        <dbReference type="EMBL" id="KRM74902.1"/>
    </source>
</evidence>
<dbReference type="STRING" id="33960.TY91_10350"/>
<feature type="domain" description="ABC-2 type transporter transmembrane" evidence="6">
    <location>
        <begin position="9"/>
        <end position="411"/>
    </location>
</feature>
<evidence type="ECO:0000256" key="3">
    <source>
        <dbReference type="ARBA" id="ARBA00022989"/>
    </source>
</evidence>
<dbReference type="PATRIC" id="fig|1423733.4.peg.2972"/>